<dbReference type="PANTHER" id="PTHR30024:SF47">
    <property type="entry name" value="TAURINE-BINDING PERIPLASMIC PROTEIN"/>
    <property type="match status" value="1"/>
</dbReference>
<dbReference type="PANTHER" id="PTHR30024">
    <property type="entry name" value="ALIPHATIC SULFONATES-BINDING PROTEIN-RELATED"/>
    <property type="match status" value="1"/>
</dbReference>
<dbReference type="SUPFAM" id="SSF53850">
    <property type="entry name" value="Periplasmic binding protein-like II"/>
    <property type="match status" value="1"/>
</dbReference>
<name>A0ABX1R906_9PSEU</name>
<feature type="domain" description="SsuA/THI5-like" evidence="5">
    <location>
        <begin position="61"/>
        <end position="265"/>
    </location>
</feature>
<dbReference type="PROSITE" id="PS51257">
    <property type="entry name" value="PROKAR_LIPOPROTEIN"/>
    <property type="match status" value="1"/>
</dbReference>
<evidence type="ECO:0000256" key="3">
    <source>
        <dbReference type="ARBA" id="ARBA00022729"/>
    </source>
</evidence>
<dbReference type="RefSeq" id="WP_169394931.1">
    <property type="nucleotide sequence ID" value="NZ_BAAAJH010000003.1"/>
</dbReference>
<dbReference type="InterPro" id="IPR015168">
    <property type="entry name" value="SsuA/THI5"/>
</dbReference>
<comment type="caution">
    <text evidence="6">The sequence shown here is derived from an EMBL/GenBank/DDBJ whole genome shotgun (WGS) entry which is preliminary data.</text>
</comment>
<evidence type="ECO:0000256" key="4">
    <source>
        <dbReference type="SAM" id="SignalP"/>
    </source>
</evidence>
<evidence type="ECO:0000313" key="6">
    <source>
        <dbReference type="EMBL" id="NMH76858.1"/>
    </source>
</evidence>
<accession>A0ABX1R906</accession>
<dbReference type="EMBL" id="JAAXKY010000014">
    <property type="protein sequence ID" value="NMH76858.1"/>
    <property type="molecule type" value="Genomic_DNA"/>
</dbReference>
<proteinExistence type="inferred from homology"/>
<evidence type="ECO:0000256" key="2">
    <source>
        <dbReference type="ARBA" id="ARBA00010742"/>
    </source>
</evidence>
<keyword evidence="7" id="KW-1185">Reference proteome</keyword>
<comment type="similarity">
    <text evidence="2">Belongs to the bacterial solute-binding protein SsuA/TauA family.</text>
</comment>
<organism evidence="6 7">
    <name type="scientific">Pseudonocardia xinjiangensis</name>
    <dbReference type="NCBI Taxonomy" id="75289"/>
    <lineage>
        <taxon>Bacteria</taxon>
        <taxon>Bacillati</taxon>
        <taxon>Actinomycetota</taxon>
        <taxon>Actinomycetes</taxon>
        <taxon>Pseudonocardiales</taxon>
        <taxon>Pseudonocardiaceae</taxon>
        <taxon>Pseudonocardia</taxon>
    </lineage>
</organism>
<feature type="signal peptide" evidence="4">
    <location>
        <begin position="1"/>
        <end position="23"/>
    </location>
</feature>
<dbReference type="Proteomes" id="UP001296706">
    <property type="component" value="Unassembled WGS sequence"/>
</dbReference>
<comment type="subcellular location">
    <subcellularLocation>
        <location evidence="1">Periplasm</location>
    </subcellularLocation>
</comment>
<dbReference type="Gene3D" id="3.40.190.10">
    <property type="entry name" value="Periplasmic binding protein-like II"/>
    <property type="match status" value="2"/>
</dbReference>
<sequence>MSRTIRSTAAAAAVAAVAVSVLAGCQTLPSASSGGEDPTNVSIMVGGLDKVIYLPAELTDRLGYFKEQGLTVDLQSQPSGANAETALVAGQVDGVVGFYDHTIDLQTKGKCIRSVVQFANVPGEVEIVGNNAGIGSTADLTGKKLGITSPGSSTDFLTQYLAGKAGATTDAYTTVTAGAGATFIAALENGGIDAGMTTDPTAQQIKEKGTGKILLDMRTEDGTRAALGGLYPASSMYMDCSYVDAHPGTVQKLANAFVKTLGYINSHSGAEIAAQMPADYAAGSGGVPSYAAAIDASKGMFNSTGVMDAEGAKNVLQVLSQFNPNVKGKADSVDLTKTYTTDFTTKVARS</sequence>
<protein>
    <submittedName>
        <fullName evidence="6">ABC transporter substrate-binding protein</fullName>
    </submittedName>
</protein>
<dbReference type="Pfam" id="PF09084">
    <property type="entry name" value="NMT1"/>
    <property type="match status" value="1"/>
</dbReference>
<feature type="chain" id="PRO_5045578963" evidence="4">
    <location>
        <begin position="24"/>
        <end position="350"/>
    </location>
</feature>
<gene>
    <name evidence="6" type="ORF">HF577_07065</name>
</gene>
<evidence type="ECO:0000259" key="5">
    <source>
        <dbReference type="Pfam" id="PF09084"/>
    </source>
</evidence>
<keyword evidence="3 4" id="KW-0732">Signal</keyword>
<reference evidence="6 7" key="1">
    <citation type="submission" date="2020-04" db="EMBL/GenBank/DDBJ databases">
        <authorList>
            <person name="Klaysubun C."/>
            <person name="Duangmal K."/>
            <person name="Lipun K."/>
        </authorList>
    </citation>
    <scope>NUCLEOTIDE SEQUENCE [LARGE SCALE GENOMIC DNA]</scope>
    <source>
        <strain evidence="6 7">JCM 11839</strain>
    </source>
</reference>
<evidence type="ECO:0000313" key="7">
    <source>
        <dbReference type="Proteomes" id="UP001296706"/>
    </source>
</evidence>
<evidence type="ECO:0000256" key="1">
    <source>
        <dbReference type="ARBA" id="ARBA00004418"/>
    </source>
</evidence>